<sequence>MTISFYLIEWVMQGGDNYPILKILHAEGDADNLIVNKSVELRSTQNSVTLVGEDTDLMVLLIFKVKVDNVYMLRPGSSTKPDKNWIGNTAISPTQWGWKRQNNILKPVTTEKAIASDFILKLVFCNCKADCRNFCSCRNANINCFSLCGQCQGNSCSNVYKEEESLDEEL</sequence>
<evidence type="ECO:0008006" key="3">
    <source>
        <dbReference type="Google" id="ProtNLM"/>
    </source>
</evidence>
<dbReference type="EMBL" id="JAPWTJ010000642">
    <property type="protein sequence ID" value="KAJ8976678.1"/>
    <property type="molecule type" value="Genomic_DNA"/>
</dbReference>
<keyword evidence="2" id="KW-1185">Reference proteome</keyword>
<accession>A0ABQ9JFC7</accession>
<gene>
    <name evidence="1" type="ORF">NQ317_004762</name>
</gene>
<evidence type="ECO:0000313" key="2">
    <source>
        <dbReference type="Proteomes" id="UP001162164"/>
    </source>
</evidence>
<comment type="caution">
    <text evidence="1">The sequence shown here is derived from an EMBL/GenBank/DDBJ whole genome shotgun (WGS) entry which is preliminary data.</text>
</comment>
<proteinExistence type="predicted"/>
<protein>
    <recommendedName>
        <fullName evidence="3">Tesmin/TSO1-like CXC domain-containing protein</fullName>
    </recommendedName>
</protein>
<feature type="non-terminal residue" evidence="1">
    <location>
        <position position="170"/>
    </location>
</feature>
<evidence type="ECO:0000313" key="1">
    <source>
        <dbReference type="EMBL" id="KAJ8976678.1"/>
    </source>
</evidence>
<organism evidence="1 2">
    <name type="scientific">Molorchus minor</name>
    <dbReference type="NCBI Taxonomy" id="1323400"/>
    <lineage>
        <taxon>Eukaryota</taxon>
        <taxon>Metazoa</taxon>
        <taxon>Ecdysozoa</taxon>
        <taxon>Arthropoda</taxon>
        <taxon>Hexapoda</taxon>
        <taxon>Insecta</taxon>
        <taxon>Pterygota</taxon>
        <taxon>Neoptera</taxon>
        <taxon>Endopterygota</taxon>
        <taxon>Coleoptera</taxon>
        <taxon>Polyphaga</taxon>
        <taxon>Cucujiformia</taxon>
        <taxon>Chrysomeloidea</taxon>
        <taxon>Cerambycidae</taxon>
        <taxon>Lamiinae</taxon>
        <taxon>Monochamini</taxon>
        <taxon>Molorchus</taxon>
    </lineage>
</organism>
<dbReference type="Proteomes" id="UP001162164">
    <property type="component" value="Unassembled WGS sequence"/>
</dbReference>
<name>A0ABQ9JFC7_9CUCU</name>
<reference evidence="1" key="1">
    <citation type="journal article" date="2023" name="Insect Mol. Biol.">
        <title>Genome sequencing provides insights into the evolution of gene families encoding plant cell wall-degrading enzymes in longhorned beetles.</title>
        <authorList>
            <person name="Shin N.R."/>
            <person name="Okamura Y."/>
            <person name="Kirsch R."/>
            <person name="Pauchet Y."/>
        </authorList>
    </citation>
    <scope>NUCLEOTIDE SEQUENCE</scope>
    <source>
        <strain evidence="1">MMC_N1</strain>
    </source>
</reference>